<dbReference type="AlphaFoldDB" id="A0A820KGJ9"/>
<name>A0A820KGJ9_9BILA</name>
<dbReference type="EMBL" id="CAJOBD010048464">
    <property type="protein sequence ID" value="CAF4343875.1"/>
    <property type="molecule type" value="Genomic_DNA"/>
</dbReference>
<dbReference type="Proteomes" id="UP000663836">
    <property type="component" value="Unassembled WGS sequence"/>
</dbReference>
<proteinExistence type="predicted"/>
<evidence type="ECO:0000313" key="2">
    <source>
        <dbReference type="Proteomes" id="UP000663836"/>
    </source>
</evidence>
<organism evidence="1 2">
    <name type="scientific">Rotaria sordida</name>
    <dbReference type="NCBI Taxonomy" id="392033"/>
    <lineage>
        <taxon>Eukaryota</taxon>
        <taxon>Metazoa</taxon>
        <taxon>Spiralia</taxon>
        <taxon>Gnathifera</taxon>
        <taxon>Rotifera</taxon>
        <taxon>Eurotatoria</taxon>
        <taxon>Bdelloidea</taxon>
        <taxon>Philodinida</taxon>
        <taxon>Philodinidae</taxon>
        <taxon>Rotaria</taxon>
    </lineage>
</organism>
<evidence type="ECO:0000313" key="1">
    <source>
        <dbReference type="EMBL" id="CAF4343875.1"/>
    </source>
</evidence>
<dbReference type="InterPro" id="IPR011032">
    <property type="entry name" value="GroES-like_sf"/>
</dbReference>
<gene>
    <name evidence="1" type="ORF">JBS370_LOCUS41714</name>
</gene>
<sequence length="85" mass="9277">MNSELKNEEFVLSTRPSDQNEIKSAWKLQPCPMPTITNDNEFILKTLFVSVDPYLSSGLKKSALGGDTNPIGSVQISGLVGHVIE</sequence>
<protein>
    <submittedName>
        <fullName evidence="1">Uncharacterized protein</fullName>
    </submittedName>
</protein>
<feature type="non-terminal residue" evidence="1">
    <location>
        <position position="85"/>
    </location>
</feature>
<dbReference type="SUPFAM" id="SSF50129">
    <property type="entry name" value="GroES-like"/>
    <property type="match status" value="1"/>
</dbReference>
<dbReference type="Gene3D" id="3.90.180.10">
    <property type="entry name" value="Medium-chain alcohol dehydrogenases, catalytic domain"/>
    <property type="match status" value="1"/>
</dbReference>
<reference evidence="1" key="1">
    <citation type="submission" date="2021-02" db="EMBL/GenBank/DDBJ databases">
        <authorList>
            <person name="Nowell W R."/>
        </authorList>
    </citation>
    <scope>NUCLEOTIDE SEQUENCE</scope>
</reference>
<accession>A0A820KGJ9</accession>
<comment type="caution">
    <text evidence="1">The sequence shown here is derived from an EMBL/GenBank/DDBJ whole genome shotgun (WGS) entry which is preliminary data.</text>
</comment>